<name>A0ABW4FJ90_9PSEU</name>
<evidence type="ECO:0000313" key="1">
    <source>
        <dbReference type="EMBL" id="MFD1530541.1"/>
    </source>
</evidence>
<evidence type="ECO:0000313" key="2">
    <source>
        <dbReference type="Proteomes" id="UP001597145"/>
    </source>
</evidence>
<accession>A0ABW4FJ90</accession>
<reference evidence="2" key="1">
    <citation type="journal article" date="2019" name="Int. J. Syst. Evol. Microbiol.">
        <title>The Global Catalogue of Microorganisms (GCM) 10K type strain sequencing project: providing services to taxonomists for standard genome sequencing and annotation.</title>
        <authorList>
            <consortium name="The Broad Institute Genomics Platform"/>
            <consortium name="The Broad Institute Genome Sequencing Center for Infectious Disease"/>
            <person name="Wu L."/>
            <person name="Ma J."/>
        </authorList>
    </citation>
    <scope>NUCLEOTIDE SEQUENCE [LARGE SCALE GENOMIC DNA]</scope>
    <source>
        <strain evidence="2">JCM 12165</strain>
    </source>
</reference>
<protein>
    <submittedName>
        <fullName evidence="1">Uncharacterized protein</fullName>
    </submittedName>
</protein>
<dbReference type="EMBL" id="JBHUCP010000008">
    <property type="protein sequence ID" value="MFD1530541.1"/>
    <property type="molecule type" value="Genomic_DNA"/>
</dbReference>
<gene>
    <name evidence="1" type="ORF">ACFSCY_13915</name>
</gene>
<sequence length="292" mass="31738">MGGPDRSWSARKTVGTALGFVSALLAAGTLLACSPGAAPVPGTSTPAPGAAPEMRTLFDGARRIALSSDGNQHDEDDWAGAAMGLAILAHGGLQANVVHYDYNNHIWDSEERHRRNMTESVMEGGERFGFDTSRFYDATNPDELAAGTENLAAEINRSTPDDELWLLLAGPMETAWMGLSAADPQARKSVKCLSHGKWNETHGHDDHGGHTYDDLIDLGCQKVRIPDQNSNLGETDMSDWDYLKDGGDDMEWLYSRIDLLGNGDVSDAGMDYYVITGDKNVTRPELRSFFES</sequence>
<organism evidence="1 2">
    <name type="scientific">Pseudonocardia aurantiaca</name>
    <dbReference type="NCBI Taxonomy" id="75290"/>
    <lineage>
        <taxon>Bacteria</taxon>
        <taxon>Bacillati</taxon>
        <taxon>Actinomycetota</taxon>
        <taxon>Actinomycetes</taxon>
        <taxon>Pseudonocardiales</taxon>
        <taxon>Pseudonocardiaceae</taxon>
        <taxon>Pseudonocardia</taxon>
    </lineage>
</organism>
<keyword evidence="2" id="KW-1185">Reference proteome</keyword>
<proteinExistence type="predicted"/>
<dbReference type="RefSeq" id="WP_343987918.1">
    <property type="nucleotide sequence ID" value="NZ_BAAAJG010000029.1"/>
</dbReference>
<dbReference type="PROSITE" id="PS51257">
    <property type="entry name" value="PROKAR_LIPOPROTEIN"/>
    <property type="match status" value="1"/>
</dbReference>
<comment type="caution">
    <text evidence="1">The sequence shown here is derived from an EMBL/GenBank/DDBJ whole genome shotgun (WGS) entry which is preliminary data.</text>
</comment>
<dbReference type="Proteomes" id="UP001597145">
    <property type="component" value="Unassembled WGS sequence"/>
</dbReference>